<dbReference type="EMBL" id="CP014687">
    <property type="protein sequence ID" value="AQT05048.1"/>
    <property type="molecule type" value="Genomic_DNA"/>
</dbReference>
<dbReference type="Proteomes" id="UP000189055">
    <property type="component" value="Chromosome"/>
</dbReference>
<protein>
    <submittedName>
        <fullName evidence="4">16S rRNA (Guanine(966)-N(2))-methyltransferase RsmD</fullName>
    </submittedName>
</protein>
<feature type="region of interest" description="Disordered" evidence="3">
    <location>
        <begin position="169"/>
        <end position="190"/>
    </location>
</feature>
<keyword evidence="1 4" id="KW-0489">Methyltransferase</keyword>
<reference evidence="4 5" key="1">
    <citation type="submission" date="2016-03" db="EMBL/GenBank/DDBJ databases">
        <title>Acetic acid bacteria sequencing.</title>
        <authorList>
            <person name="Brandt J."/>
            <person name="Jakob F."/>
            <person name="Vogel R.F."/>
        </authorList>
    </citation>
    <scope>NUCLEOTIDE SEQUENCE [LARGE SCALE GENOMIC DNA]</scope>
    <source>
        <strain evidence="4 5">TMW2.1084</strain>
    </source>
</reference>
<dbReference type="SUPFAM" id="SSF53335">
    <property type="entry name" value="S-adenosyl-L-methionine-dependent methyltransferases"/>
    <property type="match status" value="1"/>
</dbReference>
<dbReference type="PANTHER" id="PTHR43542:SF1">
    <property type="entry name" value="METHYLTRANSFERASE"/>
    <property type="match status" value="1"/>
</dbReference>
<dbReference type="InterPro" id="IPR029063">
    <property type="entry name" value="SAM-dependent_MTases_sf"/>
</dbReference>
<dbReference type="CDD" id="cd02440">
    <property type="entry name" value="AdoMet_MTases"/>
    <property type="match status" value="1"/>
</dbReference>
<name>A0A1U9LFA4_9PROT</name>
<accession>A0A1U9LFA4</accession>
<dbReference type="GO" id="GO:0031167">
    <property type="term" value="P:rRNA methylation"/>
    <property type="evidence" value="ECO:0007669"/>
    <property type="project" value="InterPro"/>
</dbReference>
<dbReference type="Pfam" id="PF03602">
    <property type="entry name" value="Cons_hypoth95"/>
    <property type="match status" value="1"/>
</dbReference>
<evidence type="ECO:0000256" key="3">
    <source>
        <dbReference type="SAM" id="MobiDB-lite"/>
    </source>
</evidence>
<dbReference type="GO" id="GO:0008168">
    <property type="term" value="F:methyltransferase activity"/>
    <property type="evidence" value="ECO:0007669"/>
    <property type="project" value="UniProtKB-KW"/>
</dbReference>
<gene>
    <name evidence="4" type="ORF">A0U91_09220</name>
</gene>
<evidence type="ECO:0000313" key="4">
    <source>
        <dbReference type="EMBL" id="AQT05048.1"/>
    </source>
</evidence>
<keyword evidence="2 4" id="KW-0808">Transferase</keyword>
<evidence type="ECO:0000256" key="2">
    <source>
        <dbReference type="ARBA" id="ARBA00022679"/>
    </source>
</evidence>
<dbReference type="InterPro" id="IPR004398">
    <property type="entry name" value="RNA_MeTrfase_RsmD"/>
</dbReference>
<proteinExistence type="predicted"/>
<dbReference type="AlphaFoldDB" id="A0A1U9LFA4"/>
<organism evidence="4 5">
    <name type="scientific">Acetobacter persici</name>
    <dbReference type="NCBI Taxonomy" id="1076596"/>
    <lineage>
        <taxon>Bacteria</taxon>
        <taxon>Pseudomonadati</taxon>
        <taxon>Pseudomonadota</taxon>
        <taxon>Alphaproteobacteria</taxon>
        <taxon>Acetobacterales</taxon>
        <taxon>Acetobacteraceae</taxon>
        <taxon>Acetobacter</taxon>
    </lineage>
</organism>
<dbReference type="PANTHER" id="PTHR43542">
    <property type="entry name" value="METHYLTRANSFERASE"/>
    <property type="match status" value="1"/>
</dbReference>
<dbReference type="Gene3D" id="3.40.50.150">
    <property type="entry name" value="Vaccinia Virus protein VP39"/>
    <property type="match status" value="1"/>
</dbReference>
<dbReference type="RefSeq" id="WP_077930852.1">
    <property type="nucleotide sequence ID" value="NZ_CP014687.1"/>
</dbReference>
<dbReference type="KEGG" id="aper:A0U91_09220"/>
<sequence length="213" mass="22623">MRIIAGARKGRMLAAPPGTTTRPTADRVRQAVFDILLHAPWGGPDLLNGARVLDAFAGTGALGLEALSRGADYSTFFEKDRPALAALRANIAGCRWEDRSKVIPRDVTKPTHAPAPCSLLFLDPPYRQDLPARTLAALDAQGWIAPGAIAVIETAAQEPLPLRLENAEEADVPPPAAPAGEGEEAPPPPVYAGTLLAERKHGAARLTLWRLKA</sequence>
<dbReference type="NCBIfam" id="TIGR00095">
    <property type="entry name" value="16S rRNA (guanine(966)-N(2))-methyltransferase RsmD"/>
    <property type="match status" value="1"/>
</dbReference>
<evidence type="ECO:0000313" key="5">
    <source>
        <dbReference type="Proteomes" id="UP000189055"/>
    </source>
</evidence>
<evidence type="ECO:0000256" key="1">
    <source>
        <dbReference type="ARBA" id="ARBA00022603"/>
    </source>
</evidence>
<dbReference type="STRING" id="1076596.A0U91_09220"/>